<protein>
    <submittedName>
        <fullName evidence="2">RNase A-like domain-containing protein</fullName>
    </submittedName>
</protein>
<name>A0ABV3N3B3_9GAMM</name>
<evidence type="ECO:0000313" key="2">
    <source>
        <dbReference type="EMBL" id="MEW5290310.1"/>
    </source>
</evidence>
<dbReference type="CDD" id="cd20684">
    <property type="entry name" value="CdiA-CT_Yk_RNaseA-like"/>
    <property type="match status" value="1"/>
</dbReference>
<evidence type="ECO:0000313" key="3">
    <source>
        <dbReference type="Proteomes" id="UP001554567"/>
    </source>
</evidence>
<feature type="domain" description="Bacterial CdiA-CT RNAse A" evidence="1">
    <location>
        <begin position="161"/>
        <end position="273"/>
    </location>
</feature>
<dbReference type="Pfam" id="PF18431">
    <property type="entry name" value="RNAse_A_bac"/>
    <property type="match status" value="1"/>
</dbReference>
<sequence>MDIDNDMRIVMSPVQLAAVLSDKTVTESDTITNRLMGGLDLIMGTLEMAGATALCLAPEPTGLTKVGCVVVGAHSMDSIKTAADRVLSGTNARTATQRAAAALAKEFGADDDMAWKIGVTVDVAVPVGFAIAVSAARIAAVRMGRIRLIKNESYTGLKPGGHTIERHIGKTEAELRQRLTSRPTMTGSSTFYKLSVAEDAISRALKFNSRYIRNWASTGRNGSRLEIDFFAGNEIGFGIKTASGPIIKSHKLRIVLVLQSYNGKPYYVLTAFPKLD</sequence>
<proteinExistence type="predicted"/>
<dbReference type="EMBL" id="JBFKZN010000006">
    <property type="protein sequence ID" value="MEW5290310.1"/>
    <property type="molecule type" value="Genomic_DNA"/>
</dbReference>
<dbReference type="Proteomes" id="UP001554567">
    <property type="component" value="Unassembled WGS sequence"/>
</dbReference>
<evidence type="ECO:0000259" key="1">
    <source>
        <dbReference type="Pfam" id="PF18431"/>
    </source>
</evidence>
<accession>A0ABV3N3B3</accession>
<gene>
    <name evidence="2" type="ORF">ABW286_14140</name>
</gene>
<organism evidence="2 3">
    <name type="scientific">Erwinia papayae</name>
    <dbReference type="NCBI Taxonomy" id="206499"/>
    <lineage>
        <taxon>Bacteria</taxon>
        <taxon>Pseudomonadati</taxon>
        <taxon>Pseudomonadota</taxon>
        <taxon>Gammaproteobacteria</taxon>
        <taxon>Enterobacterales</taxon>
        <taxon>Erwiniaceae</taxon>
        <taxon>Erwinia</taxon>
    </lineage>
</organism>
<keyword evidence="3" id="KW-1185">Reference proteome</keyword>
<dbReference type="RefSeq" id="WP_367167855.1">
    <property type="nucleotide sequence ID" value="NZ_JBFKZN010000006.1"/>
</dbReference>
<dbReference type="InterPro" id="IPR041436">
    <property type="entry name" value="RNAse_A_bac"/>
</dbReference>
<reference evidence="2 3" key="1">
    <citation type="submission" date="2024-07" db="EMBL/GenBank/DDBJ databases">
        <authorList>
            <person name="Dulla G.F.J."/>
            <person name="Delorm J.G."/>
        </authorList>
    </citation>
    <scope>NUCLEOTIDE SEQUENCE [LARGE SCALE GENOMIC DNA]</scope>
    <source>
        <strain evidence="2 3">JGD 233</strain>
    </source>
</reference>
<comment type="caution">
    <text evidence="2">The sequence shown here is derived from an EMBL/GenBank/DDBJ whole genome shotgun (WGS) entry which is preliminary data.</text>
</comment>